<dbReference type="SUPFAM" id="SSF53335">
    <property type="entry name" value="S-adenosyl-L-methionine-dependent methyltransferases"/>
    <property type="match status" value="1"/>
</dbReference>
<dbReference type="InterPro" id="IPR029063">
    <property type="entry name" value="SAM-dependent_MTases_sf"/>
</dbReference>
<dbReference type="Gene3D" id="3.40.50.150">
    <property type="entry name" value="Vaccinia Virus protein VP39"/>
    <property type="match status" value="1"/>
</dbReference>
<evidence type="ECO:0000313" key="3">
    <source>
        <dbReference type="EMBL" id="CAI9096081.1"/>
    </source>
</evidence>
<keyword evidence="4" id="KW-1185">Reference proteome</keyword>
<dbReference type="Pfam" id="PF03492">
    <property type="entry name" value="Methyltransf_7"/>
    <property type="match status" value="1"/>
</dbReference>
<dbReference type="GO" id="GO:0008168">
    <property type="term" value="F:methyltransferase activity"/>
    <property type="evidence" value="ECO:0007669"/>
    <property type="project" value="InterPro"/>
</dbReference>
<reference evidence="3" key="1">
    <citation type="submission" date="2023-03" db="EMBL/GenBank/DDBJ databases">
        <authorList>
            <person name="Julca I."/>
        </authorList>
    </citation>
    <scope>NUCLEOTIDE SEQUENCE</scope>
</reference>
<sequence>MIEAVKHKYNTQVGDEIEIPEFHVFFNYQVGNDFNTLFKALPSDRQYMAAGVPGSFYGRLFPKSSMNLIHSSSSLHWLRRVPEGVMNKDSPSWNKERITYAKSPTQVVNAFGDQFFSDLEDFLKARSEELVPGGLFAILMLGRPEGTLPPEAIPVNVIECLGDAGVIGEDLVDSFNVPVFFPTLSEVQQVLDSFDQYLTIEQLQEIRSPPCIDIRILNVHYRALLEGIVCEHFGPKLTDEIFGKFPHKLESFQRLDFTRVGKTAHQFVLVKRKEFTQY</sequence>
<dbReference type="EMBL" id="OX459119">
    <property type="protein sequence ID" value="CAI9096081.1"/>
    <property type="molecule type" value="Genomic_DNA"/>
</dbReference>
<name>A0AAV1CL02_OLDCO</name>
<accession>A0AAV1CL02</accession>
<comment type="similarity">
    <text evidence="2">Belongs to the methyltransferase superfamily. Type-7 methyltransferase family.</text>
</comment>
<evidence type="ECO:0000256" key="1">
    <source>
        <dbReference type="ARBA" id="ARBA00004913"/>
    </source>
</evidence>
<dbReference type="AlphaFoldDB" id="A0AAV1CL02"/>
<gene>
    <name evidence="3" type="ORF">OLC1_LOCUS6916</name>
</gene>
<dbReference type="Proteomes" id="UP001161247">
    <property type="component" value="Chromosome 2"/>
</dbReference>
<evidence type="ECO:0000256" key="2">
    <source>
        <dbReference type="ARBA" id="ARBA00007967"/>
    </source>
</evidence>
<dbReference type="InterPro" id="IPR005299">
    <property type="entry name" value="MeTrfase_7"/>
</dbReference>
<protein>
    <submittedName>
        <fullName evidence="3">OLC1v1032152C1</fullName>
    </submittedName>
</protein>
<comment type="pathway">
    <text evidence="1">Alkaloid biosynthesis.</text>
</comment>
<evidence type="ECO:0000313" key="4">
    <source>
        <dbReference type="Proteomes" id="UP001161247"/>
    </source>
</evidence>
<organism evidence="3 4">
    <name type="scientific">Oldenlandia corymbosa var. corymbosa</name>
    <dbReference type="NCBI Taxonomy" id="529605"/>
    <lineage>
        <taxon>Eukaryota</taxon>
        <taxon>Viridiplantae</taxon>
        <taxon>Streptophyta</taxon>
        <taxon>Embryophyta</taxon>
        <taxon>Tracheophyta</taxon>
        <taxon>Spermatophyta</taxon>
        <taxon>Magnoliopsida</taxon>
        <taxon>eudicotyledons</taxon>
        <taxon>Gunneridae</taxon>
        <taxon>Pentapetalae</taxon>
        <taxon>asterids</taxon>
        <taxon>lamiids</taxon>
        <taxon>Gentianales</taxon>
        <taxon>Rubiaceae</taxon>
        <taxon>Rubioideae</taxon>
        <taxon>Spermacoceae</taxon>
        <taxon>Hedyotis-Oldenlandia complex</taxon>
        <taxon>Oldenlandia</taxon>
    </lineage>
</organism>
<proteinExistence type="inferred from homology"/>
<dbReference type="PANTHER" id="PTHR31009">
    <property type="entry name" value="S-ADENOSYL-L-METHIONINE:CARBOXYL METHYLTRANSFERASE FAMILY PROTEIN"/>
    <property type="match status" value="1"/>
</dbReference>